<feature type="transmembrane region" description="Helical" evidence="8">
    <location>
        <begin position="314"/>
        <end position="338"/>
    </location>
</feature>
<keyword evidence="5 8" id="KW-1133">Transmembrane helix</keyword>
<evidence type="ECO:0000256" key="2">
    <source>
        <dbReference type="ARBA" id="ARBA00008974"/>
    </source>
</evidence>
<feature type="transmembrane region" description="Helical" evidence="8">
    <location>
        <begin position="109"/>
        <end position="132"/>
    </location>
</feature>
<evidence type="ECO:0000256" key="6">
    <source>
        <dbReference type="ARBA" id="ARBA00023136"/>
    </source>
</evidence>
<dbReference type="Proteomes" id="UP001629113">
    <property type="component" value="Unassembled WGS sequence"/>
</dbReference>
<evidence type="ECO:0000256" key="8">
    <source>
        <dbReference type="SAM" id="Phobius"/>
    </source>
</evidence>
<feature type="transmembrane region" description="Helical" evidence="8">
    <location>
        <begin position="173"/>
        <end position="196"/>
    </location>
</feature>
<dbReference type="Gene3D" id="1.10.4160.10">
    <property type="entry name" value="Hydantoin permease"/>
    <property type="match status" value="1"/>
</dbReference>
<feature type="transmembrane region" description="Helical" evidence="8">
    <location>
        <begin position="520"/>
        <end position="539"/>
    </location>
</feature>
<protein>
    <submittedName>
        <fullName evidence="9">Purine-cytosine permease fcyB 3</fullName>
    </submittedName>
</protein>
<accession>A0ABR4PFQ7</accession>
<evidence type="ECO:0000313" key="9">
    <source>
        <dbReference type="EMBL" id="KAL3422163.1"/>
    </source>
</evidence>
<feature type="transmembrane region" description="Helical" evidence="8">
    <location>
        <begin position="481"/>
        <end position="500"/>
    </location>
</feature>
<evidence type="ECO:0000256" key="3">
    <source>
        <dbReference type="ARBA" id="ARBA00022448"/>
    </source>
</evidence>
<keyword evidence="10" id="KW-1185">Reference proteome</keyword>
<dbReference type="InterPro" id="IPR001248">
    <property type="entry name" value="Pur-cyt_permease"/>
</dbReference>
<keyword evidence="4 8" id="KW-0812">Transmembrane</keyword>
<feature type="transmembrane region" description="Helical" evidence="8">
    <location>
        <begin position="280"/>
        <end position="302"/>
    </location>
</feature>
<comment type="subcellular location">
    <subcellularLocation>
        <location evidence="1">Membrane</location>
        <topology evidence="1">Multi-pass membrane protein</topology>
    </subcellularLocation>
</comment>
<name>A0ABR4PFQ7_9HELO</name>
<reference evidence="9 10" key="1">
    <citation type="submission" date="2024-06" db="EMBL/GenBank/DDBJ databases">
        <title>Complete genome of Phlyctema vagabunda strain 19-DSS-EL-015.</title>
        <authorList>
            <person name="Fiorenzani C."/>
        </authorList>
    </citation>
    <scope>NUCLEOTIDE SEQUENCE [LARGE SCALE GENOMIC DNA]</scope>
    <source>
        <strain evidence="9 10">19-DSS-EL-015</strain>
    </source>
</reference>
<dbReference type="PANTHER" id="PTHR31806">
    <property type="entry name" value="PURINE-CYTOSINE PERMEASE FCY2-RELATED"/>
    <property type="match status" value="1"/>
</dbReference>
<evidence type="ECO:0000256" key="7">
    <source>
        <dbReference type="PIRNR" id="PIRNR002744"/>
    </source>
</evidence>
<comment type="similarity">
    <text evidence="2 7">Belongs to the purine-cytosine permease (2.A.39) family.</text>
</comment>
<evidence type="ECO:0000256" key="5">
    <source>
        <dbReference type="ARBA" id="ARBA00022989"/>
    </source>
</evidence>
<dbReference type="PANTHER" id="PTHR31806:SF1">
    <property type="entry name" value="PURINE-CYTOSINE PERMEASE FCY2-RELATED"/>
    <property type="match status" value="1"/>
</dbReference>
<feature type="transmembrane region" description="Helical" evidence="8">
    <location>
        <begin position="358"/>
        <end position="380"/>
    </location>
</feature>
<organism evidence="9 10">
    <name type="scientific">Phlyctema vagabunda</name>
    <dbReference type="NCBI Taxonomy" id="108571"/>
    <lineage>
        <taxon>Eukaryota</taxon>
        <taxon>Fungi</taxon>
        <taxon>Dikarya</taxon>
        <taxon>Ascomycota</taxon>
        <taxon>Pezizomycotina</taxon>
        <taxon>Leotiomycetes</taxon>
        <taxon>Helotiales</taxon>
        <taxon>Dermateaceae</taxon>
        <taxon>Phlyctema</taxon>
    </lineage>
</organism>
<feature type="transmembrane region" description="Helical" evidence="8">
    <location>
        <begin position="410"/>
        <end position="431"/>
    </location>
</feature>
<gene>
    <name evidence="9" type="ORF">PVAG01_06319</name>
</gene>
<feature type="transmembrane region" description="Helical" evidence="8">
    <location>
        <begin position="437"/>
        <end position="460"/>
    </location>
</feature>
<evidence type="ECO:0000256" key="4">
    <source>
        <dbReference type="ARBA" id="ARBA00022692"/>
    </source>
</evidence>
<evidence type="ECO:0000256" key="1">
    <source>
        <dbReference type="ARBA" id="ARBA00004141"/>
    </source>
</evidence>
<keyword evidence="6 7" id="KW-0472">Membrane</keyword>
<dbReference type="EMBL" id="JBFCZG010000005">
    <property type="protein sequence ID" value="KAL3422163.1"/>
    <property type="molecule type" value="Genomic_DNA"/>
</dbReference>
<sequence length="546" mass="59416">MHLPNLRRPPAAARSRVEVDIEAEAEAVDSSIATTEKNASTDLSSSATQTYVVALPSDKGAVPTETLIVGDTLYARAQRFAGRFGVEQRGIERVPSDERSGASMSHICTLWLSANMAVSSFALGVLAIPVFNLGFIDAMLTILFVNVFSIIPVCFFSTFGPRFGLRQMVLSRFYFGYYGVKIIVVCNIFTCVGWSAVNVIVGAQLLNAVNKSMPSWAGIVIIAAGTFLVTLFGYRVVHAYERFAWIPCFLIYMIVLGEFAHSGQFENLPMGVGKSEVGSVLSFAASIFGFSSGWASFAADYTVYQPVDRPSRSIFAWTFLGLIFPMLFTQMLGCAVMTASHSNADFLAGYEGAGVGGLLGAVLVPRLGGFGQFCLVVLALSTVANNCPNIYSVSLTLQLVARKSQRVPRFVWTFISSLAYCAIAIPGYSAFEDFLENFMLVMAYWLAIYEGVALTEHFCYKRGMQGYRPEHYTEPSKLPPGFAAVTAFAFGVMGAVLGMAQSWFIGPVGRLCGTEYGGDLGFELGFSFSALSYGALRYFEKRHFGR</sequence>
<feature type="transmembrane region" description="Helical" evidence="8">
    <location>
        <begin position="243"/>
        <end position="260"/>
    </location>
</feature>
<keyword evidence="3 7" id="KW-0813">Transport</keyword>
<dbReference type="InterPro" id="IPR026030">
    <property type="entry name" value="Pur-cyt_permease_Fcy2/21/22"/>
</dbReference>
<dbReference type="CDD" id="cd11484">
    <property type="entry name" value="SLC-NCS1sbd_CobB-like"/>
    <property type="match status" value="1"/>
</dbReference>
<evidence type="ECO:0000313" key="10">
    <source>
        <dbReference type="Proteomes" id="UP001629113"/>
    </source>
</evidence>
<dbReference type="Pfam" id="PF02133">
    <property type="entry name" value="Transp_cyt_pur"/>
    <property type="match status" value="1"/>
</dbReference>
<proteinExistence type="inferred from homology"/>
<dbReference type="PIRSF" id="PIRSF002744">
    <property type="entry name" value="Pur-cyt_permease"/>
    <property type="match status" value="1"/>
</dbReference>
<comment type="caution">
    <text evidence="9">The sequence shown here is derived from an EMBL/GenBank/DDBJ whole genome shotgun (WGS) entry which is preliminary data.</text>
</comment>
<feature type="transmembrane region" description="Helical" evidence="8">
    <location>
        <begin position="138"/>
        <end position="161"/>
    </location>
</feature>
<feature type="transmembrane region" description="Helical" evidence="8">
    <location>
        <begin position="216"/>
        <end position="236"/>
    </location>
</feature>